<keyword evidence="3" id="KW-0675">Receptor</keyword>
<dbReference type="InterPro" id="IPR042100">
    <property type="entry name" value="Bug_dom1"/>
</dbReference>
<evidence type="ECO:0000313" key="4">
    <source>
        <dbReference type="Proteomes" id="UP000575083"/>
    </source>
</evidence>
<dbReference type="Gene3D" id="3.40.190.150">
    <property type="entry name" value="Bordetella uptake gene, domain 1"/>
    <property type="match status" value="1"/>
</dbReference>
<dbReference type="PROSITE" id="PS51318">
    <property type="entry name" value="TAT"/>
    <property type="match status" value="1"/>
</dbReference>
<dbReference type="AlphaFoldDB" id="A0A7X0PB78"/>
<dbReference type="PANTHER" id="PTHR42928">
    <property type="entry name" value="TRICARBOXYLATE-BINDING PROTEIN"/>
    <property type="match status" value="1"/>
</dbReference>
<name>A0A7X0PB78_9BURK</name>
<dbReference type="RefSeq" id="WP_184855826.1">
    <property type="nucleotide sequence ID" value="NZ_JACHLK010000002.1"/>
</dbReference>
<accession>A0A7X0PB78</accession>
<evidence type="ECO:0000256" key="1">
    <source>
        <dbReference type="ARBA" id="ARBA00006987"/>
    </source>
</evidence>
<dbReference type="PANTHER" id="PTHR42928:SF5">
    <property type="entry name" value="BLR1237 PROTEIN"/>
    <property type="match status" value="1"/>
</dbReference>
<organism evidence="3 4">
    <name type="scientific">Acidovorax soli</name>
    <dbReference type="NCBI Taxonomy" id="592050"/>
    <lineage>
        <taxon>Bacteria</taxon>
        <taxon>Pseudomonadati</taxon>
        <taxon>Pseudomonadota</taxon>
        <taxon>Betaproteobacteria</taxon>
        <taxon>Burkholderiales</taxon>
        <taxon>Comamonadaceae</taxon>
        <taxon>Acidovorax</taxon>
    </lineage>
</organism>
<evidence type="ECO:0000313" key="3">
    <source>
        <dbReference type="EMBL" id="MBB6558381.1"/>
    </source>
</evidence>
<comment type="caution">
    <text evidence="3">The sequence shown here is derived from an EMBL/GenBank/DDBJ whole genome shotgun (WGS) entry which is preliminary data.</text>
</comment>
<comment type="similarity">
    <text evidence="1">Belongs to the UPF0065 (bug) family.</text>
</comment>
<dbReference type="Gene3D" id="3.40.190.10">
    <property type="entry name" value="Periplasmic binding protein-like II"/>
    <property type="match status" value="1"/>
</dbReference>
<gene>
    <name evidence="3" type="ORF">HNP48_001045</name>
</gene>
<dbReference type="InterPro" id="IPR006311">
    <property type="entry name" value="TAT_signal"/>
</dbReference>
<keyword evidence="4" id="KW-1185">Reference proteome</keyword>
<feature type="chain" id="PRO_5031479008" evidence="2">
    <location>
        <begin position="35"/>
        <end position="334"/>
    </location>
</feature>
<sequence length="334" mass="33899">MHSPYRPAPSRRHCLQAAALLALTWPALHGSAQAQAPAYPGPIRILVGYPPGGPADTAARIVADKLATQLGQPVLVDNKPGAGGQIAAQALKVAPADGSVLFLSNTHTVAMVPLTMKAPGFAPATDFRPVGAVANFELALAVHPKTGAASLVELGAWFAARRGDASIGVPAPASAPEFIAGEVARHLKADIVPVAYRGATPMVTDLLAGQISAGVSGISDFLQHQKAGKLRILAASRSTPLLPGVPSFAQAGLASLDATSDFLGLYAPAGLNDTAVARYNAALNQVLALPEVVAKLQASAMTPAAGTPTDQGQRLAQVSKALAALVAQSGFVPQ</sequence>
<dbReference type="InterPro" id="IPR005064">
    <property type="entry name" value="BUG"/>
</dbReference>
<dbReference type="EMBL" id="JACHLK010000002">
    <property type="protein sequence ID" value="MBB6558381.1"/>
    <property type="molecule type" value="Genomic_DNA"/>
</dbReference>
<proteinExistence type="inferred from homology"/>
<dbReference type="Proteomes" id="UP000575083">
    <property type="component" value="Unassembled WGS sequence"/>
</dbReference>
<dbReference type="PIRSF" id="PIRSF017082">
    <property type="entry name" value="YflP"/>
    <property type="match status" value="1"/>
</dbReference>
<evidence type="ECO:0000256" key="2">
    <source>
        <dbReference type="SAM" id="SignalP"/>
    </source>
</evidence>
<dbReference type="SUPFAM" id="SSF53850">
    <property type="entry name" value="Periplasmic binding protein-like II"/>
    <property type="match status" value="1"/>
</dbReference>
<keyword evidence="2" id="KW-0732">Signal</keyword>
<dbReference type="Pfam" id="PF03401">
    <property type="entry name" value="TctC"/>
    <property type="match status" value="1"/>
</dbReference>
<feature type="signal peptide" evidence="2">
    <location>
        <begin position="1"/>
        <end position="34"/>
    </location>
</feature>
<protein>
    <submittedName>
        <fullName evidence="3">Tripartite-type tricarboxylate transporter receptor subunit TctC</fullName>
    </submittedName>
</protein>
<reference evidence="3 4" key="1">
    <citation type="submission" date="2020-08" db="EMBL/GenBank/DDBJ databases">
        <title>Functional genomics of gut bacteria from endangered species of beetles.</title>
        <authorList>
            <person name="Carlos-Shanley C."/>
        </authorList>
    </citation>
    <scope>NUCLEOTIDE SEQUENCE [LARGE SCALE GENOMIC DNA]</scope>
    <source>
        <strain evidence="3 4">S00198</strain>
    </source>
</reference>